<dbReference type="EMBL" id="GGEC01067168">
    <property type="protein sequence ID" value="MBX47652.1"/>
    <property type="molecule type" value="Transcribed_RNA"/>
</dbReference>
<name>A0A2P2NYW9_RHIMU</name>
<reference evidence="1" key="1">
    <citation type="submission" date="2018-02" db="EMBL/GenBank/DDBJ databases">
        <title>Rhizophora mucronata_Transcriptome.</title>
        <authorList>
            <person name="Meera S.P."/>
            <person name="Sreeshan A."/>
            <person name="Augustine A."/>
        </authorList>
    </citation>
    <scope>NUCLEOTIDE SEQUENCE</scope>
    <source>
        <tissue evidence="1">Leaf</tissue>
    </source>
</reference>
<organism evidence="1">
    <name type="scientific">Rhizophora mucronata</name>
    <name type="common">Asiatic mangrove</name>
    <dbReference type="NCBI Taxonomy" id="61149"/>
    <lineage>
        <taxon>Eukaryota</taxon>
        <taxon>Viridiplantae</taxon>
        <taxon>Streptophyta</taxon>
        <taxon>Embryophyta</taxon>
        <taxon>Tracheophyta</taxon>
        <taxon>Spermatophyta</taxon>
        <taxon>Magnoliopsida</taxon>
        <taxon>eudicotyledons</taxon>
        <taxon>Gunneridae</taxon>
        <taxon>Pentapetalae</taxon>
        <taxon>rosids</taxon>
        <taxon>fabids</taxon>
        <taxon>Malpighiales</taxon>
        <taxon>Rhizophoraceae</taxon>
        <taxon>Rhizophora</taxon>
    </lineage>
</organism>
<sequence length="64" mass="7075">MPHSPLMYNPRHVLKFSLKEWSTDIASALAIFCGSGSFSLSLMLLPPHSSHLHKGAAYYSALRC</sequence>
<protein>
    <submittedName>
        <fullName evidence="1">Uncharacterized protein</fullName>
    </submittedName>
</protein>
<evidence type="ECO:0000313" key="1">
    <source>
        <dbReference type="EMBL" id="MBX47652.1"/>
    </source>
</evidence>
<dbReference type="AlphaFoldDB" id="A0A2P2NYW9"/>
<accession>A0A2P2NYW9</accession>
<proteinExistence type="predicted"/>